<name>A0A8J3WRA0_9ACTN</name>
<feature type="compositionally biased region" description="Basic and acidic residues" evidence="1">
    <location>
        <begin position="97"/>
        <end position="110"/>
    </location>
</feature>
<feature type="compositionally biased region" description="Basic and acidic residues" evidence="1">
    <location>
        <begin position="216"/>
        <end position="225"/>
    </location>
</feature>
<feature type="region of interest" description="Disordered" evidence="1">
    <location>
        <begin position="199"/>
        <end position="225"/>
    </location>
</feature>
<accession>A0A8J3WRA0</accession>
<dbReference type="AlphaFoldDB" id="A0A8J3WRA0"/>
<evidence type="ECO:0000313" key="3">
    <source>
        <dbReference type="Proteomes" id="UP000619788"/>
    </source>
</evidence>
<protein>
    <submittedName>
        <fullName evidence="2">Uncharacterized protein</fullName>
    </submittedName>
</protein>
<dbReference type="Proteomes" id="UP000619788">
    <property type="component" value="Unassembled WGS sequence"/>
</dbReference>
<reference evidence="2 3" key="1">
    <citation type="submission" date="2021-01" db="EMBL/GenBank/DDBJ databases">
        <title>Whole genome shotgun sequence of Planobispora siamensis NBRC 107568.</title>
        <authorList>
            <person name="Komaki H."/>
            <person name="Tamura T."/>
        </authorList>
    </citation>
    <scope>NUCLEOTIDE SEQUENCE [LARGE SCALE GENOMIC DNA]</scope>
    <source>
        <strain evidence="2 3">NBRC 107568</strain>
    </source>
</reference>
<feature type="region of interest" description="Disordered" evidence="1">
    <location>
        <begin position="85"/>
        <end position="183"/>
    </location>
</feature>
<organism evidence="2 3">
    <name type="scientific">Planobispora siamensis</name>
    <dbReference type="NCBI Taxonomy" id="936338"/>
    <lineage>
        <taxon>Bacteria</taxon>
        <taxon>Bacillati</taxon>
        <taxon>Actinomycetota</taxon>
        <taxon>Actinomycetes</taxon>
        <taxon>Streptosporangiales</taxon>
        <taxon>Streptosporangiaceae</taxon>
        <taxon>Planobispora</taxon>
    </lineage>
</organism>
<sequence length="225" mass="25862">MTRHQEQQRAQDATDATDRDFHDMLWAAEQRDRAAGETDCPADTDSQAQALSRQLRAVDREHNQWDRAALRNAWIQMRKDQTAAQTDAAAAQQDRLQAQRDRQASADDRTAAQADRLAAQADREQAIVEDQQRQPPWRDEIAHDDLPSSARTSQRNRAVHDMRQQAEEAVRRGEQAHHDAVAAHHRVEQMAQRLSDIQARWQRTIDSDEQATSQRPADDEPEHFQ</sequence>
<gene>
    <name evidence="2" type="ORF">Psi01_85070</name>
</gene>
<feature type="compositionally biased region" description="Basic and acidic residues" evidence="1">
    <location>
        <begin position="121"/>
        <end position="146"/>
    </location>
</feature>
<feature type="compositionally biased region" description="Low complexity" evidence="1">
    <location>
        <begin position="111"/>
        <end position="120"/>
    </location>
</feature>
<evidence type="ECO:0000256" key="1">
    <source>
        <dbReference type="SAM" id="MobiDB-lite"/>
    </source>
</evidence>
<feature type="region of interest" description="Disordered" evidence="1">
    <location>
        <begin position="1"/>
        <end position="23"/>
    </location>
</feature>
<evidence type="ECO:0000313" key="2">
    <source>
        <dbReference type="EMBL" id="GIH97877.1"/>
    </source>
</evidence>
<feature type="region of interest" description="Disordered" evidence="1">
    <location>
        <begin position="29"/>
        <end position="48"/>
    </location>
</feature>
<proteinExistence type="predicted"/>
<keyword evidence="3" id="KW-1185">Reference proteome</keyword>
<comment type="caution">
    <text evidence="2">The sequence shown here is derived from an EMBL/GenBank/DDBJ whole genome shotgun (WGS) entry which is preliminary data.</text>
</comment>
<feature type="compositionally biased region" description="Basic and acidic residues" evidence="1">
    <location>
        <begin position="158"/>
        <end position="183"/>
    </location>
</feature>
<dbReference type="EMBL" id="BOOJ01000108">
    <property type="protein sequence ID" value="GIH97877.1"/>
    <property type="molecule type" value="Genomic_DNA"/>
</dbReference>
<feature type="compositionally biased region" description="Low complexity" evidence="1">
    <location>
        <begin position="85"/>
        <end position="96"/>
    </location>
</feature>